<organism evidence="3 4">
    <name type="scientific">Jiella pelagia</name>
    <dbReference type="NCBI Taxonomy" id="2986949"/>
    <lineage>
        <taxon>Bacteria</taxon>
        <taxon>Pseudomonadati</taxon>
        <taxon>Pseudomonadota</taxon>
        <taxon>Alphaproteobacteria</taxon>
        <taxon>Hyphomicrobiales</taxon>
        <taxon>Aurantimonadaceae</taxon>
        <taxon>Jiella</taxon>
    </lineage>
</organism>
<dbReference type="Proteomes" id="UP001164020">
    <property type="component" value="Chromosome"/>
</dbReference>
<reference evidence="3" key="1">
    <citation type="submission" date="2022-12" db="EMBL/GenBank/DDBJ databases">
        <title>Jiella pelagia sp. nov., isolated from phosphonate enriched culture of Northwest Pacific surface seawater.</title>
        <authorList>
            <person name="Shin D.Y."/>
            <person name="Hwang C.Y."/>
        </authorList>
    </citation>
    <scope>NUCLEOTIDE SEQUENCE</scope>
    <source>
        <strain evidence="3">HL-NP1</strain>
    </source>
</reference>
<evidence type="ECO:0000256" key="1">
    <source>
        <dbReference type="ARBA" id="ARBA00022729"/>
    </source>
</evidence>
<gene>
    <name evidence="3" type="ORF">OH818_27570</name>
</gene>
<evidence type="ECO:0000313" key="4">
    <source>
        <dbReference type="Proteomes" id="UP001164020"/>
    </source>
</evidence>
<dbReference type="PANTHER" id="PTHR33376:SF5">
    <property type="entry name" value="EXTRACYTOPLASMIC SOLUTE RECEPTOR PROTEIN"/>
    <property type="match status" value="1"/>
</dbReference>
<keyword evidence="4" id="KW-1185">Reference proteome</keyword>
<keyword evidence="1" id="KW-0732">Signal</keyword>
<dbReference type="RefSeq" id="WP_268881356.1">
    <property type="nucleotide sequence ID" value="NZ_CP114029.1"/>
</dbReference>
<dbReference type="EMBL" id="CP114029">
    <property type="protein sequence ID" value="WAP68921.1"/>
    <property type="molecule type" value="Genomic_DNA"/>
</dbReference>
<dbReference type="InterPro" id="IPR018389">
    <property type="entry name" value="DctP_fam"/>
</dbReference>
<name>A0ABY7BZH4_9HYPH</name>
<sequence>MPGGDVYTALERGTIDATEWGTLWEDKAVGFHQVTKYVIIPGVHQPTAPFELVINPESWAELSESDQELIRTAAFNTTLNSWLSIGQNDAEAVQFYKDEGNEIIEPRSGSAVPSSRDRSQMGRWGRGGERVVRKGSGKPEGVRSALGRRGPLSQGDGARGGFER</sequence>
<dbReference type="Gene3D" id="3.40.190.10">
    <property type="entry name" value="Periplasmic binding protein-like II"/>
    <property type="match status" value="1"/>
</dbReference>
<dbReference type="Pfam" id="PF03480">
    <property type="entry name" value="DctP"/>
    <property type="match status" value="1"/>
</dbReference>
<proteinExistence type="predicted"/>
<evidence type="ECO:0000256" key="2">
    <source>
        <dbReference type="SAM" id="MobiDB-lite"/>
    </source>
</evidence>
<evidence type="ECO:0000313" key="3">
    <source>
        <dbReference type="EMBL" id="WAP68921.1"/>
    </source>
</evidence>
<dbReference type="PANTHER" id="PTHR33376">
    <property type="match status" value="1"/>
</dbReference>
<feature type="region of interest" description="Disordered" evidence="2">
    <location>
        <begin position="104"/>
        <end position="164"/>
    </location>
</feature>
<feature type="compositionally biased region" description="Basic and acidic residues" evidence="2">
    <location>
        <begin position="115"/>
        <end position="132"/>
    </location>
</feature>
<dbReference type="InterPro" id="IPR038404">
    <property type="entry name" value="TRAP_DctP_sf"/>
</dbReference>
<accession>A0ABY7BZH4</accession>
<protein>
    <submittedName>
        <fullName evidence="3">Uncharacterized protein</fullName>
    </submittedName>
</protein>
<dbReference type="Gene3D" id="3.40.190.170">
    <property type="entry name" value="Bacterial extracellular solute-binding protein, family 7"/>
    <property type="match status" value="1"/>
</dbReference>